<accession>A0AAN9DZ60</accession>
<evidence type="ECO:0000313" key="2">
    <source>
        <dbReference type="Proteomes" id="UP001372338"/>
    </source>
</evidence>
<gene>
    <name evidence="1" type="ORF">RIF29_45417</name>
</gene>
<sequence length="161" mass="18137">MLYLPANQLLIDLEPHFSPKHLGPCCPVFMEKKRGLVCLKSHTHFPKGRKKDSFKKAVNGKRYGDLAALSFYIIRKKTLLARGAILTWRNWSLIPLLPAAVHEGSEAPPAIPRGVAKRSSGELPLTSVFKRWNGIRGAFPLPSGEPPRAYLNECEREERRL</sequence>
<organism evidence="1 2">
    <name type="scientific">Crotalaria pallida</name>
    <name type="common">Smooth rattlebox</name>
    <name type="synonym">Crotalaria striata</name>
    <dbReference type="NCBI Taxonomy" id="3830"/>
    <lineage>
        <taxon>Eukaryota</taxon>
        <taxon>Viridiplantae</taxon>
        <taxon>Streptophyta</taxon>
        <taxon>Embryophyta</taxon>
        <taxon>Tracheophyta</taxon>
        <taxon>Spermatophyta</taxon>
        <taxon>Magnoliopsida</taxon>
        <taxon>eudicotyledons</taxon>
        <taxon>Gunneridae</taxon>
        <taxon>Pentapetalae</taxon>
        <taxon>rosids</taxon>
        <taxon>fabids</taxon>
        <taxon>Fabales</taxon>
        <taxon>Fabaceae</taxon>
        <taxon>Papilionoideae</taxon>
        <taxon>50 kb inversion clade</taxon>
        <taxon>genistoids sensu lato</taxon>
        <taxon>core genistoids</taxon>
        <taxon>Crotalarieae</taxon>
        <taxon>Crotalaria</taxon>
    </lineage>
</organism>
<dbReference type="EMBL" id="JAYWIO010000036">
    <property type="protein sequence ID" value="KAK7236550.1"/>
    <property type="molecule type" value="Genomic_DNA"/>
</dbReference>
<evidence type="ECO:0000313" key="1">
    <source>
        <dbReference type="EMBL" id="KAK7236550.1"/>
    </source>
</evidence>
<keyword evidence="2" id="KW-1185">Reference proteome</keyword>
<dbReference type="Proteomes" id="UP001372338">
    <property type="component" value="Unassembled WGS sequence"/>
</dbReference>
<dbReference type="AlphaFoldDB" id="A0AAN9DZ60"/>
<protein>
    <submittedName>
        <fullName evidence="1">Uncharacterized protein</fullName>
    </submittedName>
</protein>
<proteinExistence type="predicted"/>
<name>A0AAN9DZ60_CROPI</name>
<reference evidence="1 2" key="1">
    <citation type="submission" date="2024-01" db="EMBL/GenBank/DDBJ databases">
        <title>The genomes of 5 underutilized Papilionoideae crops provide insights into root nodulation and disease resistanc.</title>
        <authorList>
            <person name="Yuan L."/>
        </authorList>
    </citation>
    <scope>NUCLEOTIDE SEQUENCE [LARGE SCALE GENOMIC DNA]</scope>
    <source>
        <strain evidence="1">ZHUSHIDOU_FW_LH</strain>
        <tissue evidence="1">Leaf</tissue>
    </source>
</reference>
<comment type="caution">
    <text evidence="1">The sequence shown here is derived from an EMBL/GenBank/DDBJ whole genome shotgun (WGS) entry which is preliminary data.</text>
</comment>